<dbReference type="AlphaFoldDB" id="A0A1V0V0S0"/>
<geneLocation type="plasmid" evidence="3">
    <name>pplp3</name>
</geneLocation>
<protein>
    <submittedName>
        <fullName evidence="2">Uncharacterized protein</fullName>
    </submittedName>
</protein>
<gene>
    <name evidence="2" type="ORF">B7C51_25090</name>
</gene>
<feature type="region of interest" description="Disordered" evidence="1">
    <location>
        <begin position="1"/>
        <end position="30"/>
    </location>
</feature>
<evidence type="ECO:0000313" key="2">
    <source>
        <dbReference type="EMBL" id="ARF70750.1"/>
    </source>
</evidence>
<dbReference type="Proteomes" id="UP000192727">
    <property type="component" value="Plasmid pPLP3"/>
</dbReference>
<keyword evidence="2" id="KW-0614">Plasmid</keyword>
<organism evidence="2 3">
    <name type="scientific">Paenibacillus larvae subsp. pulvifaciens</name>
    <dbReference type="NCBI Taxonomy" id="1477"/>
    <lineage>
        <taxon>Bacteria</taxon>
        <taxon>Bacillati</taxon>
        <taxon>Bacillota</taxon>
        <taxon>Bacilli</taxon>
        <taxon>Bacillales</taxon>
        <taxon>Paenibacillaceae</taxon>
        <taxon>Paenibacillus</taxon>
    </lineage>
</organism>
<name>A0A1V0V0S0_9BACL</name>
<evidence type="ECO:0000313" key="3">
    <source>
        <dbReference type="Proteomes" id="UP000192727"/>
    </source>
</evidence>
<dbReference type="RefSeq" id="WP_083041731.1">
    <property type="nucleotide sequence ID" value="NZ_CP020558.1"/>
</dbReference>
<evidence type="ECO:0000256" key="1">
    <source>
        <dbReference type="SAM" id="MobiDB-lite"/>
    </source>
</evidence>
<feature type="compositionally biased region" description="Polar residues" evidence="1">
    <location>
        <begin position="1"/>
        <end position="18"/>
    </location>
</feature>
<sequence>MATKKTTPTKKSGNSTQKPKAEQSSRKGLLFPMNLRLRDGDLLEELSKIPSGDRCAYSRDLMRDGMKLREILKHIGMPNVNLTSQQIMVLLQNGQQFQIPTQQEPLSTPEETEAKIIDLTSKNNISEEEKLLEKLNTNLDKFL</sequence>
<proteinExistence type="predicted"/>
<dbReference type="EMBL" id="CP020558">
    <property type="protein sequence ID" value="ARF70750.1"/>
    <property type="molecule type" value="Genomic_DNA"/>
</dbReference>
<reference evidence="2 3" key="1">
    <citation type="submission" date="2017-03" db="EMBL/GenBank/DDBJ databases">
        <title>Paenibacillus larvae genome sequencing.</title>
        <authorList>
            <person name="Dingman D.W."/>
        </authorList>
    </citation>
    <scope>NUCLEOTIDE SEQUENCE [LARGE SCALE GENOMIC DNA]</scope>
    <source>
        <strain evidence="2 3">SAG 10367</strain>
        <plasmid evidence="3">pplp3</plasmid>
    </source>
</reference>
<accession>A0A1V0V0S0</accession>